<name>A0A1Y2J4H0_TRAC3</name>
<evidence type="ECO:0000313" key="2">
    <source>
        <dbReference type="EMBL" id="OSD08308.1"/>
    </source>
</evidence>
<gene>
    <name evidence="2" type="ORF">PYCCODRAFT_9834</name>
</gene>
<protein>
    <submittedName>
        <fullName evidence="2">Uncharacterized protein</fullName>
    </submittedName>
</protein>
<dbReference type="Proteomes" id="UP000193067">
    <property type="component" value="Unassembled WGS sequence"/>
</dbReference>
<keyword evidence="1" id="KW-1133">Transmembrane helix</keyword>
<keyword evidence="1" id="KW-0472">Membrane</keyword>
<proteinExistence type="predicted"/>
<dbReference type="AlphaFoldDB" id="A0A1Y2J4H0"/>
<feature type="transmembrane region" description="Helical" evidence="1">
    <location>
        <begin position="36"/>
        <end position="59"/>
    </location>
</feature>
<organism evidence="2 3">
    <name type="scientific">Trametes coccinea (strain BRFM310)</name>
    <name type="common">Pycnoporus coccineus</name>
    <dbReference type="NCBI Taxonomy" id="1353009"/>
    <lineage>
        <taxon>Eukaryota</taxon>
        <taxon>Fungi</taxon>
        <taxon>Dikarya</taxon>
        <taxon>Basidiomycota</taxon>
        <taxon>Agaricomycotina</taxon>
        <taxon>Agaricomycetes</taxon>
        <taxon>Polyporales</taxon>
        <taxon>Polyporaceae</taxon>
        <taxon>Trametes</taxon>
    </lineage>
</organism>
<accession>A0A1Y2J4H0</accession>
<dbReference type="EMBL" id="KZ084086">
    <property type="protein sequence ID" value="OSD08308.1"/>
    <property type="molecule type" value="Genomic_DNA"/>
</dbReference>
<keyword evidence="1" id="KW-0812">Transmembrane</keyword>
<reference evidence="2 3" key="1">
    <citation type="journal article" date="2015" name="Biotechnol. Biofuels">
        <title>Enhanced degradation of softwood versus hardwood by the white-rot fungus Pycnoporus coccineus.</title>
        <authorList>
            <person name="Couturier M."/>
            <person name="Navarro D."/>
            <person name="Chevret D."/>
            <person name="Henrissat B."/>
            <person name="Piumi F."/>
            <person name="Ruiz-Duenas F.J."/>
            <person name="Martinez A.T."/>
            <person name="Grigoriev I.V."/>
            <person name="Riley R."/>
            <person name="Lipzen A."/>
            <person name="Berrin J.G."/>
            <person name="Master E.R."/>
            <person name="Rosso M.N."/>
        </authorList>
    </citation>
    <scope>NUCLEOTIDE SEQUENCE [LARGE SCALE GENOMIC DNA]</scope>
    <source>
        <strain evidence="2 3">BRFM310</strain>
    </source>
</reference>
<evidence type="ECO:0000256" key="1">
    <source>
        <dbReference type="SAM" id="Phobius"/>
    </source>
</evidence>
<sequence>MDSVCRCRLRYRSFAAVPTVSNARCFFWMSDSPYARIVHCLALCCLDLTVCLCASTLVYNSILPRLTDVLQLWVTYLTQLCYGLTEMSREHAIAK</sequence>
<evidence type="ECO:0000313" key="3">
    <source>
        <dbReference type="Proteomes" id="UP000193067"/>
    </source>
</evidence>
<keyword evidence="3" id="KW-1185">Reference proteome</keyword>